<evidence type="ECO:0000256" key="3">
    <source>
        <dbReference type="ARBA" id="ARBA00011775"/>
    </source>
</evidence>
<dbReference type="SUPFAM" id="SSF64356">
    <property type="entry name" value="SNARE-like"/>
    <property type="match status" value="1"/>
</dbReference>
<comment type="subcellular location">
    <subcellularLocation>
        <location evidence="12">Cytoplasm</location>
    </subcellularLocation>
    <subcellularLocation>
        <location evidence="1 12">Golgi apparatus membrane</location>
        <topology evidence="1 12">Peripheral membrane protein</topology>
        <orientation evidence="1 12">Cytoplasmic side</orientation>
    </subcellularLocation>
    <subcellularLocation>
        <location evidence="12">Cytoplasmic vesicle</location>
        <location evidence="12">COPI-coated vesicle membrane</location>
        <topology evidence="12">Peripheral membrane protein</topology>
        <orientation evidence="12">Cytoplasmic side</orientation>
    </subcellularLocation>
</comment>
<keyword evidence="10 12" id="KW-0968">Cytoplasmic vesicle</keyword>
<dbReference type="GO" id="GO:0006891">
    <property type="term" value="P:intra-Golgi vesicle-mediated transport"/>
    <property type="evidence" value="ECO:0007669"/>
    <property type="project" value="TreeGrafter"/>
</dbReference>
<dbReference type="Pfam" id="PF01217">
    <property type="entry name" value="Clat_adaptor_s"/>
    <property type="match status" value="1"/>
</dbReference>
<dbReference type="EMBL" id="CAMPGE010022924">
    <property type="protein sequence ID" value="CAI2380918.1"/>
    <property type="molecule type" value="Genomic_DNA"/>
</dbReference>
<keyword evidence="5 12" id="KW-0963">Cytoplasm</keyword>
<evidence type="ECO:0000313" key="14">
    <source>
        <dbReference type="EMBL" id="CAI2380918.1"/>
    </source>
</evidence>
<evidence type="ECO:0000256" key="7">
    <source>
        <dbReference type="ARBA" id="ARBA00022927"/>
    </source>
</evidence>
<comment type="caution">
    <text evidence="14">The sequence shown here is derived from an EMBL/GenBank/DDBJ whole genome shotgun (WGS) entry which is preliminary data.</text>
</comment>
<dbReference type="GO" id="GO:0006886">
    <property type="term" value="P:intracellular protein transport"/>
    <property type="evidence" value="ECO:0007669"/>
    <property type="project" value="TreeGrafter"/>
</dbReference>
<comment type="similarity">
    <text evidence="2 12">Belongs to the adaptor complexes small subunit family.</text>
</comment>
<dbReference type="PANTHER" id="PTHR11043">
    <property type="entry name" value="ZETA-COAT PROTEIN"/>
    <property type="match status" value="1"/>
</dbReference>
<evidence type="ECO:0000313" key="15">
    <source>
        <dbReference type="Proteomes" id="UP001295684"/>
    </source>
</evidence>
<dbReference type="InterPro" id="IPR022775">
    <property type="entry name" value="AP_mu_sigma_su"/>
</dbReference>
<keyword evidence="8 12" id="KW-0333">Golgi apparatus</keyword>
<comment type="function">
    <text evidence="11">The coatomer is a cytosolic protein complex that binds to dilysine motifs and reversibly associates with Golgi non-clathrin-coated vesicles, which further mediate biosynthetic protein transport from the ER, via the Golgi up to the trans Golgi network. Coatomer complex is required for budding from Golgi membranes, and is essential for the retrograde Golgi-to-ER transport of dilysine-tagged proteins. The zeta subunit may be involved in regulating the coat assembly and, hence, the rate of biosynthetic protein transport due to its association-dissociation properties with the coatomer complex.</text>
</comment>
<evidence type="ECO:0000256" key="6">
    <source>
        <dbReference type="ARBA" id="ARBA00022892"/>
    </source>
</evidence>
<dbReference type="Proteomes" id="UP001295684">
    <property type="component" value="Unassembled WGS sequence"/>
</dbReference>
<keyword evidence="6 12" id="KW-0931">ER-Golgi transport</keyword>
<evidence type="ECO:0000256" key="9">
    <source>
        <dbReference type="ARBA" id="ARBA00023136"/>
    </source>
</evidence>
<evidence type="ECO:0000256" key="10">
    <source>
        <dbReference type="ARBA" id="ARBA00023329"/>
    </source>
</evidence>
<comment type="subunit">
    <text evidence="3 12">Oligomeric complex that consists of at least the alpha, beta, beta', gamma, delta, epsilon and zeta subunits.</text>
</comment>
<evidence type="ECO:0000256" key="5">
    <source>
        <dbReference type="ARBA" id="ARBA00022490"/>
    </source>
</evidence>
<evidence type="ECO:0000259" key="13">
    <source>
        <dbReference type="Pfam" id="PF01217"/>
    </source>
</evidence>
<dbReference type="GO" id="GO:0000139">
    <property type="term" value="C:Golgi membrane"/>
    <property type="evidence" value="ECO:0007669"/>
    <property type="project" value="UniProtKB-SubCell"/>
</dbReference>
<evidence type="ECO:0000256" key="11">
    <source>
        <dbReference type="ARBA" id="ARBA00045555"/>
    </source>
</evidence>
<keyword evidence="4 12" id="KW-0813">Transport</keyword>
<sequence>MLLNQIGNIKAVLVLDKEGNALIGKYYNADGMSDSSKRAFEGRLHKASKSNSNSSYENSFFTLEHQIAFYRVYDDISVFVVGQEDDNELVISEVLDTLHECFDEAFTHIIDRESLTNNMTAVILIIDELIDNGIIMTLEAASILERISIKLSDSKGSKKEKVDPKDEEKPAEASGGYLSFTSVFSSAKNSLAKTLAL</sequence>
<proteinExistence type="inferred from homology"/>
<dbReference type="PANTHER" id="PTHR11043:SF0">
    <property type="entry name" value="COATOMER SUBUNIT ZETA"/>
    <property type="match status" value="1"/>
</dbReference>
<keyword evidence="7 12" id="KW-0653">Protein transport</keyword>
<keyword evidence="9 12" id="KW-0472">Membrane</keyword>
<evidence type="ECO:0000256" key="1">
    <source>
        <dbReference type="ARBA" id="ARBA00004255"/>
    </source>
</evidence>
<dbReference type="InterPro" id="IPR039652">
    <property type="entry name" value="Coatomer_zeta"/>
</dbReference>
<evidence type="ECO:0000256" key="4">
    <source>
        <dbReference type="ARBA" id="ARBA00022448"/>
    </source>
</evidence>
<keyword evidence="15" id="KW-1185">Reference proteome</keyword>
<gene>
    <name evidence="14" type="ORF">ECRASSUSDP1_LOCUS22361</name>
</gene>
<dbReference type="GO" id="GO:0006890">
    <property type="term" value="P:retrograde vesicle-mediated transport, Golgi to endoplasmic reticulum"/>
    <property type="evidence" value="ECO:0007669"/>
    <property type="project" value="UniProtKB-UniRule"/>
</dbReference>
<dbReference type="InterPro" id="IPR011012">
    <property type="entry name" value="Longin-like_dom_sf"/>
</dbReference>
<feature type="domain" description="AP complex mu/sigma subunit" evidence="13">
    <location>
        <begin position="9"/>
        <end position="149"/>
    </location>
</feature>
<dbReference type="GO" id="GO:0030126">
    <property type="term" value="C:COPI vesicle coat"/>
    <property type="evidence" value="ECO:0007669"/>
    <property type="project" value="UniProtKB-UniRule"/>
</dbReference>
<reference evidence="14" key="1">
    <citation type="submission" date="2023-07" db="EMBL/GenBank/DDBJ databases">
        <authorList>
            <consortium name="AG Swart"/>
            <person name="Singh M."/>
            <person name="Singh A."/>
            <person name="Seah K."/>
            <person name="Emmerich C."/>
        </authorList>
    </citation>
    <scope>NUCLEOTIDE SEQUENCE</scope>
    <source>
        <strain evidence="14">DP1</strain>
    </source>
</reference>
<protein>
    <recommendedName>
        <fullName evidence="12">Coatomer subunit zeta</fullName>
    </recommendedName>
</protein>
<evidence type="ECO:0000256" key="12">
    <source>
        <dbReference type="RuleBase" id="RU366053"/>
    </source>
</evidence>
<dbReference type="Gene3D" id="3.30.450.60">
    <property type="match status" value="1"/>
</dbReference>
<dbReference type="AlphaFoldDB" id="A0AAD2D600"/>
<organism evidence="14 15">
    <name type="scientific">Euplotes crassus</name>
    <dbReference type="NCBI Taxonomy" id="5936"/>
    <lineage>
        <taxon>Eukaryota</taxon>
        <taxon>Sar</taxon>
        <taxon>Alveolata</taxon>
        <taxon>Ciliophora</taxon>
        <taxon>Intramacronucleata</taxon>
        <taxon>Spirotrichea</taxon>
        <taxon>Hypotrichia</taxon>
        <taxon>Euplotida</taxon>
        <taxon>Euplotidae</taxon>
        <taxon>Moneuplotes</taxon>
    </lineage>
</organism>
<accession>A0AAD2D600</accession>
<evidence type="ECO:0000256" key="2">
    <source>
        <dbReference type="ARBA" id="ARBA00006972"/>
    </source>
</evidence>
<name>A0AAD2D600_EUPCR</name>
<evidence type="ECO:0000256" key="8">
    <source>
        <dbReference type="ARBA" id="ARBA00023034"/>
    </source>
</evidence>